<feature type="transmembrane region" description="Helical" evidence="2">
    <location>
        <begin position="26"/>
        <end position="46"/>
    </location>
</feature>
<feature type="domain" description="HNH nuclease" evidence="3">
    <location>
        <begin position="273"/>
        <end position="326"/>
    </location>
</feature>
<dbReference type="InterPro" id="IPR052892">
    <property type="entry name" value="NA-targeting_endonuclease"/>
</dbReference>
<dbReference type="Pfam" id="PF14279">
    <property type="entry name" value="HNH_5"/>
    <property type="match status" value="1"/>
</dbReference>
<dbReference type="InterPro" id="IPR029471">
    <property type="entry name" value="HNH_5"/>
</dbReference>
<dbReference type="InterPro" id="IPR003615">
    <property type="entry name" value="HNH_nuc"/>
</dbReference>
<reference evidence="4 5" key="1">
    <citation type="submission" date="2019-01" db="EMBL/GenBank/DDBJ databases">
        <authorList>
            <person name="Ferrante I. M."/>
        </authorList>
    </citation>
    <scope>NUCLEOTIDE SEQUENCE [LARGE SCALE GENOMIC DNA]</scope>
    <source>
        <strain evidence="4 5">B856</strain>
    </source>
</reference>
<dbReference type="EMBL" id="CAACVS010000400">
    <property type="protein sequence ID" value="VEU41972.1"/>
    <property type="molecule type" value="Genomic_DNA"/>
</dbReference>
<keyword evidence="2" id="KW-0812">Transmembrane</keyword>
<feature type="region of interest" description="Disordered" evidence="1">
    <location>
        <begin position="150"/>
        <end position="179"/>
    </location>
</feature>
<dbReference type="PANTHER" id="PTHR33877">
    <property type="entry name" value="SLL1193 PROTEIN"/>
    <property type="match status" value="1"/>
</dbReference>
<dbReference type="CDD" id="cd00085">
    <property type="entry name" value="HNHc"/>
    <property type="match status" value="1"/>
</dbReference>
<keyword evidence="2" id="KW-1133">Transmembrane helix</keyword>
<dbReference type="SMART" id="SM00507">
    <property type="entry name" value="HNHc"/>
    <property type="match status" value="1"/>
</dbReference>
<protein>
    <recommendedName>
        <fullName evidence="3">HNH nuclease domain-containing protein</fullName>
    </recommendedName>
</protein>
<dbReference type="Gene3D" id="1.10.30.50">
    <property type="match status" value="1"/>
</dbReference>
<organism evidence="4 5">
    <name type="scientific">Pseudo-nitzschia multistriata</name>
    <dbReference type="NCBI Taxonomy" id="183589"/>
    <lineage>
        <taxon>Eukaryota</taxon>
        <taxon>Sar</taxon>
        <taxon>Stramenopiles</taxon>
        <taxon>Ochrophyta</taxon>
        <taxon>Bacillariophyta</taxon>
        <taxon>Bacillariophyceae</taxon>
        <taxon>Bacillariophycidae</taxon>
        <taxon>Bacillariales</taxon>
        <taxon>Bacillariaceae</taxon>
        <taxon>Pseudo-nitzschia</taxon>
    </lineage>
</organism>
<keyword evidence="5" id="KW-1185">Reference proteome</keyword>
<evidence type="ECO:0000259" key="3">
    <source>
        <dbReference type="SMART" id="SM00507"/>
    </source>
</evidence>
<dbReference type="Proteomes" id="UP000291116">
    <property type="component" value="Unassembled WGS sequence"/>
</dbReference>
<evidence type="ECO:0000256" key="2">
    <source>
        <dbReference type="SAM" id="Phobius"/>
    </source>
</evidence>
<feature type="region of interest" description="Disordered" evidence="1">
    <location>
        <begin position="375"/>
        <end position="406"/>
    </location>
</feature>
<evidence type="ECO:0000313" key="4">
    <source>
        <dbReference type="EMBL" id="VEU41972.1"/>
    </source>
</evidence>
<dbReference type="AlphaFoldDB" id="A0A448ZIV3"/>
<feature type="compositionally biased region" description="Basic residues" evidence="1">
    <location>
        <begin position="103"/>
        <end position="117"/>
    </location>
</feature>
<dbReference type="PANTHER" id="PTHR33877:SF2">
    <property type="entry name" value="OS07G0170200 PROTEIN"/>
    <property type="match status" value="1"/>
</dbReference>
<accession>A0A448ZIV3</accession>
<feature type="region of interest" description="Disordered" evidence="1">
    <location>
        <begin position="99"/>
        <end position="138"/>
    </location>
</feature>
<evidence type="ECO:0000256" key="1">
    <source>
        <dbReference type="SAM" id="MobiDB-lite"/>
    </source>
</evidence>
<sequence>MATESLFDPQKQFLSKPLRQRMQTKTTFPCFIVVIVVAIAASNLSLSRALSNQRCIHRSRRSVVSSFSTVGFHPAIGSMKAEHANGVKTFRSGVQLYASVKSSNKKTRKRKQKRGSKKVSGEEKKRGSPAPAPGHSVSEDELHQHLDAQFNYGNSSPVGPRSRLRGIIEKDGGEKDGIEDENADTKMREQQFFLRQLNNRPTLVLNANYLPLGYMPLSLWSWQDAVKAIFKGSVTVVDVYPDITVRASNIKVPLPSVIALNDFVLQKQTKPAFTRRNVFLRDEYICQYCGNRFHTTDLSLDHVTPKSMGGRLTWENTVTCCKKCNGKKSNTPLEELGSIGMKLNRLPTCPTQVELAAKSARMIPKRVHPTWKPYLGIQERPAPSSASGASGTKGDEEFIDDRYFEE</sequence>
<proteinExistence type="predicted"/>
<name>A0A448ZIV3_9STRA</name>
<dbReference type="OrthoDB" id="2127950at2759"/>
<evidence type="ECO:0000313" key="5">
    <source>
        <dbReference type="Proteomes" id="UP000291116"/>
    </source>
</evidence>
<feature type="compositionally biased region" description="Basic and acidic residues" evidence="1">
    <location>
        <begin position="393"/>
        <end position="406"/>
    </location>
</feature>
<feature type="compositionally biased region" description="Basic and acidic residues" evidence="1">
    <location>
        <begin position="166"/>
        <end position="176"/>
    </location>
</feature>
<feature type="compositionally biased region" description="Low complexity" evidence="1">
    <location>
        <begin position="381"/>
        <end position="390"/>
    </location>
</feature>
<keyword evidence="2" id="KW-0472">Membrane</keyword>
<gene>
    <name evidence="4" type="ORF">PSNMU_V1.4_AUG-EV-PASAV3_0089190</name>
</gene>